<evidence type="ECO:0000313" key="3">
    <source>
        <dbReference type="Proteomes" id="UP001515500"/>
    </source>
</evidence>
<accession>A0AB40BN05</accession>
<keyword evidence="2" id="KW-0472">Membrane</keyword>
<sequence length="168" mass="19158">MLNKKRFGKYLKTFTPASTFLSRWLTGSHMSTLSRKRPSQFLTSLRSPRTMPAPTSTKSSIDSVGTDGSELGKITLDKTFERGDTLREQCEKRRAEAARILEKHRDRIAMVEIPFFAIFVQGLSIQIFLLSSIPQGYWYCRYRHNLHQREKCLDSNTNAIAIAAGRVA</sequence>
<dbReference type="RefSeq" id="XP_039128852.1">
    <property type="nucleotide sequence ID" value="XM_039272918.1"/>
</dbReference>
<reference evidence="4" key="1">
    <citation type="submission" date="2025-08" db="UniProtKB">
        <authorList>
            <consortium name="RefSeq"/>
        </authorList>
    </citation>
    <scope>IDENTIFICATION</scope>
</reference>
<protein>
    <submittedName>
        <fullName evidence="4">Uncharacterized protein LOC120264982</fullName>
    </submittedName>
</protein>
<dbReference type="AlphaFoldDB" id="A0AB40BN05"/>
<keyword evidence="3" id="KW-1185">Reference proteome</keyword>
<feature type="region of interest" description="Disordered" evidence="1">
    <location>
        <begin position="41"/>
        <end position="66"/>
    </location>
</feature>
<keyword evidence="2" id="KW-1133">Transmembrane helix</keyword>
<keyword evidence="2" id="KW-0812">Transmembrane</keyword>
<evidence type="ECO:0000256" key="1">
    <source>
        <dbReference type="SAM" id="MobiDB-lite"/>
    </source>
</evidence>
<dbReference type="Proteomes" id="UP001515500">
    <property type="component" value="Chromosome 7"/>
</dbReference>
<evidence type="ECO:0000313" key="4">
    <source>
        <dbReference type="RefSeq" id="XP_039128852.1"/>
    </source>
</evidence>
<proteinExistence type="predicted"/>
<organism evidence="3 4">
    <name type="scientific">Dioscorea cayennensis subsp. rotundata</name>
    <name type="common">White Guinea yam</name>
    <name type="synonym">Dioscorea rotundata</name>
    <dbReference type="NCBI Taxonomy" id="55577"/>
    <lineage>
        <taxon>Eukaryota</taxon>
        <taxon>Viridiplantae</taxon>
        <taxon>Streptophyta</taxon>
        <taxon>Embryophyta</taxon>
        <taxon>Tracheophyta</taxon>
        <taxon>Spermatophyta</taxon>
        <taxon>Magnoliopsida</taxon>
        <taxon>Liliopsida</taxon>
        <taxon>Dioscoreales</taxon>
        <taxon>Dioscoreaceae</taxon>
        <taxon>Dioscorea</taxon>
    </lineage>
</organism>
<gene>
    <name evidence="4" type="primary">LOC120264982</name>
</gene>
<name>A0AB40BN05_DIOCR</name>
<feature type="transmembrane region" description="Helical" evidence="2">
    <location>
        <begin position="108"/>
        <end position="129"/>
    </location>
</feature>
<evidence type="ECO:0000256" key="2">
    <source>
        <dbReference type="SAM" id="Phobius"/>
    </source>
</evidence>
<feature type="compositionally biased region" description="Polar residues" evidence="1">
    <location>
        <begin position="41"/>
        <end position="63"/>
    </location>
</feature>
<dbReference type="GeneID" id="120264982"/>